<dbReference type="Proteomes" id="UP001500540">
    <property type="component" value="Unassembled WGS sequence"/>
</dbReference>
<comment type="caution">
    <text evidence="1">The sequence shown here is derived from an EMBL/GenBank/DDBJ whole genome shotgun (WGS) entry which is preliminary data.</text>
</comment>
<organism evidence="1 2">
    <name type="scientific">Microbacterium kribbense</name>
    <dbReference type="NCBI Taxonomy" id="433645"/>
    <lineage>
        <taxon>Bacteria</taxon>
        <taxon>Bacillati</taxon>
        <taxon>Actinomycetota</taxon>
        <taxon>Actinomycetes</taxon>
        <taxon>Micrococcales</taxon>
        <taxon>Microbacteriaceae</taxon>
        <taxon>Microbacterium</taxon>
    </lineage>
</organism>
<evidence type="ECO:0008006" key="3">
    <source>
        <dbReference type="Google" id="ProtNLM"/>
    </source>
</evidence>
<name>A0ABP7H0Z6_9MICO</name>
<protein>
    <recommendedName>
        <fullName evidence="3">DUF222 domain-containing protein</fullName>
    </recommendedName>
</protein>
<keyword evidence="2" id="KW-1185">Reference proteome</keyword>
<evidence type="ECO:0000313" key="1">
    <source>
        <dbReference type="EMBL" id="GAA3778110.1"/>
    </source>
</evidence>
<accession>A0ABP7H0Z6</accession>
<reference evidence="2" key="1">
    <citation type="journal article" date="2019" name="Int. J. Syst. Evol. Microbiol.">
        <title>The Global Catalogue of Microorganisms (GCM) 10K type strain sequencing project: providing services to taxonomists for standard genome sequencing and annotation.</title>
        <authorList>
            <consortium name="The Broad Institute Genomics Platform"/>
            <consortium name="The Broad Institute Genome Sequencing Center for Infectious Disease"/>
            <person name="Wu L."/>
            <person name="Ma J."/>
        </authorList>
    </citation>
    <scope>NUCLEOTIDE SEQUENCE [LARGE SCALE GENOMIC DNA]</scope>
    <source>
        <strain evidence="2">JCM 16950</strain>
    </source>
</reference>
<dbReference type="EMBL" id="BAABAF010000018">
    <property type="protein sequence ID" value="GAA3778110.1"/>
    <property type="molecule type" value="Genomic_DNA"/>
</dbReference>
<proteinExistence type="predicted"/>
<sequence length="75" mass="8115">MWQSDQFSEADSRWRGVELARAVAVAAVGPIIGDRLAGAVRTAALDARAARDHVARSEITRDALYGQPQMLDLPP</sequence>
<gene>
    <name evidence="1" type="ORF">GCM10022240_31690</name>
</gene>
<evidence type="ECO:0000313" key="2">
    <source>
        <dbReference type="Proteomes" id="UP001500540"/>
    </source>
</evidence>